<dbReference type="RefSeq" id="XP_002675500.1">
    <property type="nucleotide sequence ID" value="XM_002675454.1"/>
</dbReference>
<dbReference type="InParanoid" id="D2VJV6"/>
<organism evidence="4">
    <name type="scientific">Naegleria gruberi</name>
    <name type="common">Amoeba</name>
    <dbReference type="NCBI Taxonomy" id="5762"/>
    <lineage>
        <taxon>Eukaryota</taxon>
        <taxon>Discoba</taxon>
        <taxon>Heterolobosea</taxon>
        <taxon>Tetramitia</taxon>
        <taxon>Eutetramitia</taxon>
        <taxon>Vahlkampfiidae</taxon>
        <taxon>Naegleria</taxon>
    </lineage>
</organism>
<evidence type="ECO:0000313" key="3">
    <source>
        <dbReference type="EMBL" id="EFC42756.1"/>
    </source>
</evidence>
<proteinExistence type="predicted"/>
<dbReference type="Proteomes" id="UP000006671">
    <property type="component" value="Unassembled WGS sequence"/>
</dbReference>
<reference evidence="3 4" key="1">
    <citation type="journal article" date="2010" name="Cell">
        <title>The genome of Naegleria gruberi illuminates early eukaryotic versatility.</title>
        <authorList>
            <person name="Fritz-Laylin L.K."/>
            <person name="Prochnik S.E."/>
            <person name="Ginger M.L."/>
            <person name="Dacks J.B."/>
            <person name="Carpenter M.L."/>
            <person name="Field M.C."/>
            <person name="Kuo A."/>
            <person name="Paredez A."/>
            <person name="Chapman J."/>
            <person name="Pham J."/>
            <person name="Shu S."/>
            <person name="Neupane R."/>
            <person name="Cipriano M."/>
            <person name="Mancuso J."/>
            <person name="Tu H."/>
            <person name="Salamov A."/>
            <person name="Lindquist E."/>
            <person name="Shapiro H."/>
            <person name="Lucas S."/>
            <person name="Grigoriev I.V."/>
            <person name="Cande W.Z."/>
            <person name="Fulton C."/>
            <person name="Rokhsar D.S."/>
            <person name="Dawson S.C."/>
        </authorList>
    </citation>
    <scope>NUCLEOTIDE SEQUENCE [LARGE SCALE GENOMIC DNA]</scope>
    <source>
        <strain evidence="3 4">NEG-M</strain>
    </source>
</reference>
<keyword evidence="1" id="KW-1133">Transmembrane helix</keyword>
<dbReference type="EMBL" id="GG738877">
    <property type="protein sequence ID" value="EFC42756.1"/>
    <property type="molecule type" value="Genomic_DNA"/>
</dbReference>
<protein>
    <submittedName>
        <fullName evidence="3">Predicted protein</fullName>
    </submittedName>
</protein>
<feature type="transmembrane region" description="Helical" evidence="1">
    <location>
        <begin position="359"/>
        <end position="384"/>
    </location>
</feature>
<evidence type="ECO:0000256" key="1">
    <source>
        <dbReference type="SAM" id="Phobius"/>
    </source>
</evidence>
<dbReference type="VEuPathDB" id="AmoebaDB:NAEGRDRAFT_69176"/>
<feature type="signal peptide" evidence="2">
    <location>
        <begin position="1"/>
        <end position="26"/>
    </location>
</feature>
<keyword evidence="1" id="KW-0812">Transmembrane</keyword>
<name>D2VJV6_NAEGR</name>
<dbReference type="GeneID" id="8852924"/>
<dbReference type="AlphaFoldDB" id="D2VJV6"/>
<keyword evidence="4" id="KW-1185">Reference proteome</keyword>
<keyword evidence="2" id="KW-0732">Signal</keyword>
<evidence type="ECO:0000313" key="4">
    <source>
        <dbReference type="Proteomes" id="UP000006671"/>
    </source>
</evidence>
<dbReference type="KEGG" id="ngr:NAEGRDRAFT_69176"/>
<sequence>MRNNLNPSVTTILMLLMVMMIKLAEATTPIFEPSIDTTPRNLAPNTPILYNFEGWNFNIQFSTLPDSIVSGSLKMSAADVPITHTIPSFNKKMEEVFFFTLDLTQTTLNYPPNTPEEEKARMRATRTAMEVVFTTSVPSPFMYDPYSYKMLRYDEATNAFSEPVDALKIDLDYSFSINEAFGKKIIFGLFVFKSPLDVQFGKKIAIYYPSYLQFSYDDYLMGYLFPKANYFTPSNPSMLTVNQVKQKYEKLGTSRVLLSRISVTITKNPLQFEEATFQALSFKNENVKNVVGDSYRIDLNSLTCIFLSGNQELMARKVSFENNVLTCDVNPLLAGDHEVLIVANNANPPEPMNRGVGSVVLGLFISVVAIVSLVVLGIGVFMFIKRSKMSRGLLSSSQAAPTSAYYSTDI</sequence>
<feature type="chain" id="PRO_5003037658" evidence="2">
    <location>
        <begin position="27"/>
        <end position="410"/>
    </location>
</feature>
<evidence type="ECO:0000256" key="2">
    <source>
        <dbReference type="SAM" id="SignalP"/>
    </source>
</evidence>
<gene>
    <name evidence="3" type="ORF">NAEGRDRAFT_69176</name>
</gene>
<keyword evidence="1" id="KW-0472">Membrane</keyword>
<accession>D2VJV6</accession>